<dbReference type="AlphaFoldDB" id="A0A8T9Q5R2"/>
<dbReference type="EMBL" id="CP095046">
    <property type="protein sequence ID" value="UOQ70423.1"/>
    <property type="molecule type" value="Genomic_DNA"/>
</dbReference>
<evidence type="ECO:0000256" key="3">
    <source>
        <dbReference type="ARBA" id="ARBA00023277"/>
    </source>
</evidence>
<dbReference type="InterPro" id="IPR011008">
    <property type="entry name" value="Dimeric_a/b-barrel"/>
</dbReference>
<dbReference type="PANTHER" id="PTHR34389:SF2">
    <property type="entry name" value="L-RHAMNOSE MUTAROTASE"/>
    <property type="match status" value="1"/>
</dbReference>
<evidence type="ECO:0000313" key="7">
    <source>
        <dbReference type="Proteomes" id="UP000831796"/>
    </source>
</evidence>
<evidence type="ECO:0000256" key="4">
    <source>
        <dbReference type="ARBA" id="ARBA00023308"/>
    </source>
</evidence>
<organism evidence="6 7">
    <name type="scientific">Hymenobacter cellulosilyticus</name>
    <dbReference type="NCBI Taxonomy" id="2932248"/>
    <lineage>
        <taxon>Bacteria</taxon>
        <taxon>Pseudomonadati</taxon>
        <taxon>Bacteroidota</taxon>
        <taxon>Cytophagia</taxon>
        <taxon>Cytophagales</taxon>
        <taxon>Hymenobacteraceae</taxon>
        <taxon>Hymenobacter</taxon>
    </lineage>
</organism>
<dbReference type="PANTHER" id="PTHR34389">
    <property type="entry name" value="L-RHAMNOSE MUTAROTASE"/>
    <property type="match status" value="1"/>
</dbReference>
<dbReference type="HAMAP" id="MF_01663">
    <property type="entry name" value="L_rham_rotase"/>
    <property type="match status" value="1"/>
</dbReference>
<dbReference type="Pfam" id="PF05336">
    <property type="entry name" value="rhaM"/>
    <property type="match status" value="1"/>
</dbReference>
<dbReference type="KEGG" id="hcu:MUN79_16955"/>
<evidence type="ECO:0000256" key="1">
    <source>
        <dbReference type="ARBA" id="ARBA00022490"/>
    </source>
</evidence>
<evidence type="ECO:0000256" key="2">
    <source>
        <dbReference type="ARBA" id="ARBA00023235"/>
    </source>
</evidence>
<protein>
    <recommendedName>
        <fullName evidence="5">L-rhamnose mutarotase</fullName>
        <ecNumber evidence="5">5.1.3.32</ecNumber>
    </recommendedName>
</protein>
<dbReference type="InterPro" id="IPR008000">
    <property type="entry name" value="Rham/fucose_mutarotase"/>
</dbReference>
<dbReference type="GO" id="GO:0005737">
    <property type="term" value="C:cytoplasm"/>
    <property type="evidence" value="ECO:0007669"/>
    <property type="project" value="InterPro"/>
</dbReference>
<reference evidence="6" key="1">
    <citation type="submission" date="2022-04" db="EMBL/GenBank/DDBJ databases">
        <title>Hymenobacter sp. isolated from the air.</title>
        <authorList>
            <person name="Won M."/>
            <person name="Lee C.-M."/>
            <person name="Woen H.-Y."/>
            <person name="Kwon S.-W."/>
        </authorList>
    </citation>
    <scope>NUCLEOTIDE SEQUENCE</scope>
    <source>
        <strain evidence="6">5116S-3</strain>
    </source>
</reference>
<name>A0A8T9Q5R2_9BACT</name>
<keyword evidence="1" id="KW-0963">Cytoplasm</keyword>
<dbReference type="SUPFAM" id="SSF54909">
    <property type="entry name" value="Dimeric alpha+beta barrel"/>
    <property type="match status" value="1"/>
</dbReference>
<dbReference type="EC" id="5.1.3.32" evidence="5"/>
<dbReference type="Proteomes" id="UP000831796">
    <property type="component" value="Chromosome"/>
</dbReference>
<evidence type="ECO:0000256" key="5">
    <source>
        <dbReference type="NCBIfam" id="TIGR02625"/>
    </source>
</evidence>
<gene>
    <name evidence="6" type="primary">rhaM</name>
    <name evidence="6" type="ORF">MUN79_16955</name>
</gene>
<accession>A0A8T9Q5R2</accession>
<keyword evidence="4" id="KW-0684">Rhamnose metabolism</keyword>
<dbReference type="GO" id="GO:0019301">
    <property type="term" value="P:rhamnose catabolic process"/>
    <property type="evidence" value="ECO:0007669"/>
    <property type="project" value="UniProtKB-UniRule"/>
</dbReference>
<sequence length="104" mass="12052">MEEIAFTMQLKPGVAAEYQRRHDEIWPELTALLTQAGIYDYSIYLDEGSGRLFAVQKRWPGHLADTLPAQAIMQRWWAYMADLMETNPDNSPVVKPLTRVFHQD</sequence>
<keyword evidence="7" id="KW-1185">Reference proteome</keyword>
<dbReference type="GO" id="GO:0062192">
    <property type="term" value="F:L-rhamnose mutarotase activity"/>
    <property type="evidence" value="ECO:0007669"/>
    <property type="project" value="UniProtKB-UniRule"/>
</dbReference>
<proteinExistence type="inferred from homology"/>
<keyword evidence="3" id="KW-0119">Carbohydrate metabolism</keyword>
<dbReference type="NCBIfam" id="TIGR02625">
    <property type="entry name" value="YiiL_rotase"/>
    <property type="match status" value="1"/>
</dbReference>
<dbReference type="RefSeq" id="WP_244673845.1">
    <property type="nucleotide sequence ID" value="NZ_CP095046.1"/>
</dbReference>
<dbReference type="Gene3D" id="3.30.70.100">
    <property type="match status" value="1"/>
</dbReference>
<evidence type="ECO:0000313" key="6">
    <source>
        <dbReference type="EMBL" id="UOQ70423.1"/>
    </source>
</evidence>
<keyword evidence="2 6" id="KW-0413">Isomerase</keyword>
<dbReference type="InterPro" id="IPR013448">
    <property type="entry name" value="L-rhamnose_mutarotase"/>
</dbReference>